<dbReference type="GO" id="GO:0016301">
    <property type="term" value="F:kinase activity"/>
    <property type="evidence" value="ECO:0007669"/>
    <property type="project" value="UniProtKB-KW"/>
</dbReference>
<dbReference type="Pfam" id="PF13189">
    <property type="entry name" value="Cytidylate_kin2"/>
    <property type="match status" value="1"/>
</dbReference>
<dbReference type="OrthoDB" id="9781180at2"/>
<evidence type="ECO:0000313" key="2">
    <source>
        <dbReference type="Proteomes" id="UP000184301"/>
    </source>
</evidence>
<evidence type="ECO:0000313" key="1">
    <source>
        <dbReference type="EMBL" id="SHJ52166.1"/>
    </source>
</evidence>
<gene>
    <name evidence="1" type="ORF">SAMN02745243_00795</name>
</gene>
<reference evidence="1 2" key="1">
    <citation type="submission" date="2016-11" db="EMBL/GenBank/DDBJ databases">
        <authorList>
            <person name="Jaros S."/>
            <person name="Januszkiewicz K."/>
            <person name="Wedrychowicz H."/>
        </authorList>
    </citation>
    <scope>NUCLEOTIDE SEQUENCE [LARGE SCALE GENOMIC DNA]</scope>
    <source>
        <strain evidence="1 2">DSM 15480</strain>
    </source>
</reference>
<keyword evidence="1" id="KW-0418">Kinase</keyword>
<keyword evidence="2" id="KW-1185">Reference proteome</keyword>
<protein>
    <submittedName>
        <fullName evidence="1">Cytidylate kinase</fullName>
    </submittedName>
</protein>
<accession>A0A1M6JZL7</accession>
<dbReference type="EMBL" id="FQZY01000010">
    <property type="protein sequence ID" value="SHJ52166.1"/>
    <property type="molecule type" value="Genomic_DNA"/>
</dbReference>
<dbReference type="InterPro" id="IPR027417">
    <property type="entry name" value="P-loop_NTPase"/>
</dbReference>
<proteinExistence type="predicted"/>
<sequence length="209" mass="23862">MEHYIITIARGFGSGGKEIGNKLAKRLGIPCYESQILKMASEYSGINESLFYKADEKLTQRKTILGYLKKVPFTSIAEPYMKEFTSDVNLFNIQKRIIETLAKSQSCVIVGKCADYVLQDFPNVVSAYIEAPRTECVDSIVKKLGVSREEADQLIEKTDRYRAAYYRYYTGGAKWTNPVNYDLTLNSARVGRENCVDVLEWYTKKKQNL</sequence>
<dbReference type="STRING" id="1121950.SAMN02745243_00795"/>
<dbReference type="Gene3D" id="3.40.50.300">
    <property type="entry name" value="P-loop containing nucleotide triphosphate hydrolases"/>
    <property type="match status" value="1"/>
</dbReference>
<keyword evidence="1" id="KW-0808">Transferase</keyword>
<name>A0A1M6JZL7_9FIRM</name>
<dbReference type="AlphaFoldDB" id="A0A1M6JZL7"/>
<organism evidence="1 2">
    <name type="scientific">Hespellia stercorisuis DSM 15480</name>
    <dbReference type="NCBI Taxonomy" id="1121950"/>
    <lineage>
        <taxon>Bacteria</taxon>
        <taxon>Bacillati</taxon>
        <taxon>Bacillota</taxon>
        <taxon>Clostridia</taxon>
        <taxon>Lachnospirales</taxon>
        <taxon>Lachnospiraceae</taxon>
        <taxon>Hespellia</taxon>
    </lineage>
</organism>
<dbReference type="RefSeq" id="WP_073105470.1">
    <property type="nucleotide sequence ID" value="NZ_FQZY01000010.1"/>
</dbReference>
<dbReference type="Proteomes" id="UP000184301">
    <property type="component" value="Unassembled WGS sequence"/>
</dbReference>